<sequence length="87" mass="9699">MWRRDDTRAAPLRAHDEALEGLPPALVITAELDPLRDEGEAYGRRLQSVGVETTVLRFDGMIHGGVPGPVENRWRAQVPGDDVTRRL</sequence>
<dbReference type="Proteomes" id="UP000437736">
    <property type="component" value="Unassembled WGS sequence"/>
</dbReference>
<comment type="caution">
    <text evidence="2">The sequence shown here is derived from an EMBL/GenBank/DDBJ whole genome shotgun (WGS) entry which is preliminary data.</text>
</comment>
<gene>
    <name evidence="2" type="ORF">GHK86_14630</name>
</gene>
<name>A0ABW9QWL3_9ACTN</name>
<proteinExistence type="predicted"/>
<dbReference type="EMBL" id="WJHE01000785">
    <property type="protein sequence ID" value="MST33950.1"/>
    <property type="molecule type" value="Genomic_DNA"/>
</dbReference>
<evidence type="ECO:0000313" key="3">
    <source>
        <dbReference type="Proteomes" id="UP000437736"/>
    </source>
</evidence>
<dbReference type="Gene3D" id="3.40.50.1820">
    <property type="entry name" value="alpha/beta hydrolase"/>
    <property type="match status" value="1"/>
</dbReference>
<accession>A0ABW9QWL3</accession>
<dbReference type="InterPro" id="IPR029058">
    <property type="entry name" value="AB_hydrolase_fold"/>
</dbReference>
<dbReference type="Pfam" id="PF07859">
    <property type="entry name" value="Abhydrolase_3"/>
    <property type="match status" value="1"/>
</dbReference>
<dbReference type="GO" id="GO:0016787">
    <property type="term" value="F:hydrolase activity"/>
    <property type="evidence" value="ECO:0007669"/>
    <property type="project" value="UniProtKB-KW"/>
</dbReference>
<protein>
    <submittedName>
        <fullName evidence="2">Alpha/beta hydrolase fold domain-containing protein</fullName>
    </submittedName>
</protein>
<feature type="domain" description="Alpha/beta hydrolase fold-3" evidence="1">
    <location>
        <begin position="4"/>
        <end position="64"/>
    </location>
</feature>
<keyword evidence="2" id="KW-0378">Hydrolase</keyword>
<organism evidence="2 3">
    <name type="scientific">Acidiferrimicrobium australe</name>
    <dbReference type="NCBI Taxonomy" id="2664430"/>
    <lineage>
        <taxon>Bacteria</taxon>
        <taxon>Bacillati</taxon>
        <taxon>Actinomycetota</taxon>
        <taxon>Acidimicrobiia</taxon>
        <taxon>Acidimicrobiales</taxon>
        <taxon>Acidimicrobiaceae</taxon>
        <taxon>Acidiferrimicrobium</taxon>
    </lineage>
</organism>
<keyword evidence="3" id="KW-1185">Reference proteome</keyword>
<evidence type="ECO:0000313" key="2">
    <source>
        <dbReference type="EMBL" id="MST33950.1"/>
    </source>
</evidence>
<evidence type="ECO:0000259" key="1">
    <source>
        <dbReference type="Pfam" id="PF07859"/>
    </source>
</evidence>
<reference evidence="2 3" key="1">
    <citation type="submission" date="2019-11" db="EMBL/GenBank/DDBJ databases">
        <title>Acidiferrimicrobium australis gen. nov., sp. nov., an acidophilic and obligately heterotrophic, member of the Actinobacteria that catalyses dissimilatory oxido- reduction of iron isolated from metal-rich acidic water in Chile.</title>
        <authorList>
            <person name="Gonzalez D."/>
            <person name="Huber K."/>
            <person name="Hedrich S."/>
            <person name="Rojas-Villalobos C."/>
            <person name="Quatrini R."/>
            <person name="Dinamarca M.A."/>
            <person name="Schwarz A."/>
            <person name="Canales C."/>
            <person name="Nancucheo I."/>
        </authorList>
    </citation>
    <scope>NUCLEOTIDE SEQUENCE [LARGE SCALE GENOMIC DNA]</scope>
    <source>
        <strain evidence="2 3">USS-CCA1</strain>
    </source>
</reference>
<dbReference type="InterPro" id="IPR013094">
    <property type="entry name" value="AB_hydrolase_3"/>
</dbReference>
<dbReference type="SUPFAM" id="SSF53474">
    <property type="entry name" value="alpha/beta-Hydrolases"/>
    <property type="match status" value="1"/>
</dbReference>